<dbReference type="OrthoDB" id="32020at10239"/>
<dbReference type="Proteomes" id="UP000203929">
    <property type="component" value="Segment"/>
</dbReference>
<dbReference type="KEGG" id="vg:26628284"/>
<sequence>MLITFDEFLARLKQLGAVYRDVAPRTAKYPYWIYTYTNTQRLVASTGTRLIVNEYQVSLYTKGVEDELLPFIKTFDDVPFQSFRGIPGDENDETITDLYTYIEVIAGGQ</sequence>
<reference evidence="1 2" key="1">
    <citation type="journal article" date="2016" name="Appl. Environ. Microbiol.">
        <title>Genomic Diversity of Phages Infecting Probiotic Strains of Lactobacillus paracasei.</title>
        <authorList>
            <person name="Mercanti D.J."/>
            <person name="Rousseau G.M."/>
            <person name="Capra M.L."/>
            <person name="Quiberoni A."/>
            <person name="Tremblay D.M."/>
            <person name="Labrie S.J."/>
            <person name="Moineau S."/>
        </authorList>
    </citation>
    <scope>NUCLEOTIDE SEQUENCE [LARGE SCALE GENOMIC DNA]</scope>
</reference>
<organism evidence="1 2">
    <name type="scientific">Lactobacillus phage iA2</name>
    <dbReference type="NCBI Taxonomy" id="1739609"/>
    <lineage>
        <taxon>Viruses</taxon>
        <taxon>Duplodnaviria</taxon>
        <taxon>Heunggongvirae</taxon>
        <taxon>Uroviricota</taxon>
        <taxon>Caudoviricetes</taxon>
        <taxon>Iaduovirus</taxon>
        <taxon>Iaduovirus iA2</taxon>
    </lineage>
</organism>
<keyword evidence="2" id="KW-1185">Reference proteome</keyword>
<dbReference type="RefSeq" id="YP_009201502.1">
    <property type="nucleotide sequence ID" value="NC_028830.1"/>
</dbReference>
<evidence type="ECO:0000313" key="2">
    <source>
        <dbReference type="Proteomes" id="UP000203929"/>
    </source>
</evidence>
<gene>
    <name evidence="1" type="ORF">iA2_9</name>
</gene>
<evidence type="ECO:0000313" key="1">
    <source>
        <dbReference type="EMBL" id="ALJ97951.1"/>
    </source>
</evidence>
<dbReference type="GeneID" id="26628284"/>
<name>A0A0P0IDB8_9CAUD</name>
<dbReference type="EMBL" id="KR905068">
    <property type="protein sequence ID" value="ALJ97951.1"/>
    <property type="molecule type" value="Genomic_DNA"/>
</dbReference>
<proteinExistence type="predicted"/>
<protein>
    <submittedName>
        <fullName evidence="1">Uncharacterized protein</fullName>
    </submittedName>
</protein>
<accession>A0A0P0IDB8</accession>